<name>A0A7W9JGN9_9MICC</name>
<keyword evidence="2" id="KW-0813">Transport</keyword>
<feature type="transmembrane region" description="Helical" evidence="7">
    <location>
        <begin position="307"/>
        <end position="326"/>
    </location>
</feature>
<evidence type="ECO:0000259" key="8">
    <source>
        <dbReference type="PROSITE" id="PS50850"/>
    </source>
</evidence>
<feature type="transmembrane region" description="Helical" evidence="7">
    <location>
        <begin position="187"/>
        <end position="204"/>
    </location>
</feature>
<keyword evidence="5 7" id="KW-1133">Transmembrane helix</keyword>
<comment type="subcellular location">
    <subcellularLocation>
        <location evidence="1">Cell membrane</location>
        <topology evidence="1">Multi-pass membrane protein</topology>
    </subcellularLocation>
</comment>
<keyword evidence="4 7" id="KW-0812">Transmembrane</keyword>
<feature type="transmembrane region" description="Helical" evidence="7">
    <location>
        <begin position="272"/>
        <end position="295"/>
    </location>
</feature>
<dbReference type="SUPFAM" id="SSF103473">
    <property type="entry name" value="MFS general substrate transporter"/>
    <property type="match status" value="1"/>
</dbReference>
<feature type="transmembrane region" description="Helical" evidence="7">
    <location>
        <begin position="161"/>
        <end position="181"/>
    </location>
</feature>
<evidence type="ECO:0000313" key="10">
    <source>
        <dbReference type="Proteomes" id="UP000567246"/>
    </source>
</evidence>
<evidence type="ECO:0000256" key="5">
    <source>
        <dbReference type="ARBA" id="ARBA00022989"/>
    </source>
</evidence>
<keyword evidence="6 7" id="KW-0472">Membrane</keyword>
<feature type="transmembrane region" description="Helical" evidence="7">
    <location>
        <begin position="402"/>
        <end position="418"/>
    </location>
</feature>
<evidence type="ECO:0000256" key="7">
    <source>
        <dbReference type="SAM" id="Phobius"/>
    </source>
</evidence>
<dbReference type="Proteomes" id="UP000567246">
    <property type="component" value="Unassembled WGS sequence"/>
</dbReference>
<feature type="transmembrane region" description="Helical" evidence="7">
    <location>
        <begin position="242"/>
        <end position="260"/>
    </location>
</feature>
<dbReference type="InterPro" id="IPR011701">
    <property type="entry name" value="MFS"/>
</dbReference>
<accession>A0A7W9JGN9</accession>
<dbReference type="Pfam" id="PF07690">
    <property type="entry name" value="MFS_1"/>
    <property type="match status" value="1"/>
</dbReference>
<evidence type="ECO:0000313" key="9">
    <source>
        <dbReference type="EMBL" id="MBB5847522.1"/>
    </source>
</evidence>
<dbReference type="PANTHER" id="PTHR23517:SF2">
    <property type="entry name" value="MULTIDRUG RESISTANCE PROTEIN MDTH"/>
    <property type="match status" value="1"/>
</dbReference>
<feature type="transmembrane region" description="Helical" evidence="7">
    <location>
        <begin position="21"/>
        <end position="47"/>
    </location>
</feature>
<keyword evidence="10" id="KW-1185">Reference proteome</keyword>
<dbReference type="EMBL" id="JACHMW010000001">
    <property type="protein sequence ID" value="MBB5847522.1"/>
    <property type="molecule type" value="Genomic_DNA"/>
</dbReference>
<evidence type="ECO:0000256" key="3">
    <source>
        <dbReference type="ARBA" id="ARBA00022475"/>
    </source>
</evidence>
<dbReference type="Gene3D" id="1.20.1250.20">
    <property type="entry name" value="MFS general substrate transporter like domains"/>
    <property type="match status" value="2"/>
</dbReference>
<feature type="transmembrane region" description="Helical" evidence="7">
    <location>
        <begin position="82"/>
        <end position="100"/>
    </location>
</feature>
<evidence type="ECO:0000256" key="4">
    <source>
        <dbReference type="ARBA" id="ARBA00022692"/>
    </source>
</evidence>
<comment type="caution">
    <text evidence="9">The sequence shown here is derived from an EMBL/GenBank/DDBJ whole genome shotgun (WGS) entry which is preliminary data.</text>
</comment>
<dbReference type="InterPro" id="IPR036259">
    <property type="entry name" value="MFS_trans_sf"/>
</dbReference>
<feature type="transmembrane region" description="Helical" evidence="7">
    <location>
        <begin position="332"/>
        <end position="356"/>
    </location>
</feature>
<reference evidence="9 10" key="1">
    <citation type="submission" date="2020-08" db="EMBL/GenBank/DDBJ databases">
        <title>Sequencing the genomes of 1000 actinobacteria strains.</title>
        <authorList>
            <person name="Klenk H.-P."/>
        </authorList>
    </citation>
    <scope>NUCLEOTIDE SEQUENCE [LARGE SCALE GENOMIC DNA]</scope>
    <source>
        <strain evidence="9 10">DSM 17945</strain>
    </source>
</reference>
<feature type="transmembrane region" description="Helical" evidence="7">
    <location>
        <begin position="53"/>
        <end position="75"/>
    </location>
</feature>
<proteinExistence type="predicted"/>
<dbReference type="RefSeq" id="WP_184169730.1">
    <property type="nucleotide sequence ID" value="NZ_BAABAG010000003.1"/>
</dbReference>
<feature type="domain" description="Major facilitator superfamily (MFS) profile" evidence="8">
    <location>
        <begin position="17"/>
        <end position="421"/>
    </location>
</feature>
<dbReference type="GO" id="GO:0005886">
    <property type="term" value="C:plasma membrane"/>
    <property type="evidence" value="ECO:0007669"/>
    <property type="project" value="UniProtKB-SubCell"/>
</dbReference>
<organism evidence="9 10">
    <name type="scientific">Micrococcus endophyticus</name>
    <dbReference type="NCBI Taxonomy" id="455343"/>
    <lineage>
        <taxon>Bacteria</taxon>
        <taxon>Bacillati</taxon>
        <taxon>Actinomycetota</taxon>
        <taxon>Actinomycetes</taxon>
        <taxon>Micrococcales</taxon>
        <taxon>Micrococcaceae</taxon>
        <taxon>Micrococcus</taxon>
    </lineage>
</organism>
<dbReference type="PANTHER" id="PTHR23517">
    <property type="entry name" value="RESISTANCE PROTEIN MDTM, PUTATIVE-RELATED-RELATED"/>
    <property type="match status" value="1"/>
</dbReference>
<keyword evidence="3" id="KW-1003">Cell membrane</keyword>
<dbReference type="GO" id="GO:0022857">
    <property type="term" value="F:transmembrane transporter activity"/>
    <property type="evidence" value="ECO:0007669"/>
    <property type="project" value="InterPro"/>
</dbReference>
<dbReference type="AlphaFoldDB" id="A0A7W9JGN9"/>
<dbReference type="PROSITE" id="PS50850">
    <property type="entry name" value="MFS"/>
    <property type="match status" value="1"/>
</dbReference>
<evidence type="ECO:0000256" key="6">
    <source>
        <dbReference type="ARBA" id="ARBA00023136"/>
    </source>
</evidence>
<evidence type="ECO:0000256" key="1">
    <source>
        <dbReference type="ARBA" id="ARBA00004651"/>
    </source>
</evidence>
<gene>
    <name evidence="9" type="ORF">HDA33_000086</name>
</gene>
<dbReference type="InterPro" id="IPR050171">
    <property type="entry name" value="MFS_Transporters"/>
</dbReference>
<dbReference type="InterPro" id="IPR020846">
    <property type="entry name" value="MFS_dom"/>
</dbReference>
<protein>
    <submittedName>
        <fullName evidence="9">MFS family permease</fullName>
    </submittedName>
</protein>
<feature type="transmembrane region" description="Helical" evidence="7">
    <location>
        <begin position="120"/>
        <end position="140"/>
    </location>
</feature>
<sequence>MSRRSASAAGTRQALRGAVQIYAPSTVYAVGLGAMTPALAVAALALGLDAARAAAVVVLVGLGSLVANAPASALAARAGERVTIVVSAFLGTAGAALAWATTVGLSSSPGREGVVEPGRLALYLTAVLAVGMAGSGFNLARQAYLAVAVPPSHRARAMSTLGGTIRIGVFLGPFLGAAVQAAMGLDGAFAAATAAMAAGALLCLRIRDLPASGAAAPGADPGAQPVPADRPRVADVARARRGVLLTAGFGVVAVSAARAARNAVIPLWAMHLGMDAASASLVFGLAGAVDLLLFYPAGRLMDRHGRRAVAVPCLAVLGAGFLAVSLTRDPAAFAAATVLLGIGNGFGAGIVMTLGADYSPPNARAQFLGMWRSMSDAGMLAGPLLLSGVTAAAGLAVGVGSLAAVCAVGAAVFAGVLPRRPGAVADPPPVVVRGR</sequence>
<evidence type="ECO:0000256" key="2">
    <source>
        <dbReference type="ARBA" id="ARBA00022448"/>
    </source>
</evidence>